<dbReference type="Pfam" id="PF12755">
    <property type="entry name" value="Vac14_Fab1_bd"/>
    <property type="match status" value="1"/>
</dbReference>
<dbReference type="PANTHER" id="PTHR16023">
    <property type="entry name" value="TAX1 BINDING PROTEIN-RELATED"/>
    <property type="match status" value="1"/>
</dbReference>
<keyword evidence="7" id="KW-1185">Reference proteome</keyword>
<comment type="caution">
    <text evidence="6">The sequence shown here is derived from an EMBL/GenBank/DDBJ whole genome shotgun (WGS) entry which is preliminary data.</text>
</comment>
<dbReference type="SUPFAM" id="SSF48371">
    <property type="entry name" value="ARM repeat"/>
    <property type="match status" value="1"/>
</dbReference>
<dbReference type="InterPro" id="IPR011989">
    <property type="entry name" value="ARM-like"/>
</dbReference>
<evidence type="ECO:0000313" key="7">
    <source>
        <dbReference type="Proteomes" id="UP001189429"/>
    </source>
</evidence>
<dbReference type="Proteomes" id="UP001189429">
    <property type="component" value="Unassembled WGS sequence"/>
</dbReference>
<gene>
    <name evidence="6" type="ORF">PCOR1329_LOCUS84991</name>
</gene>
<keyword evidence="3" id="KW-0677">Repeat</keyword>
<dbReference type="Pfam" id="PF11916">
    <property type="entry name" value="Vac14_Fig4_bd"/>
    <property type="match status" value="1"/>
</dbReference>
<dbReference type="Gene3D" id="1.25.10.10">
    <property type="entry name" value="Leucine-rich Repeat Variant"/>
    <property type="match status" value="2"/>
</dbReference>
<dbReference type="PANTHER" id="PTHR16023:SF0">
    <property type="entry name" value="PROTEIN VAC14 HOMOLOG"/>
    <property type="match status" value="1"/>
</dbReference>
<feature type="domain" description="Vacuolar protein 14 C-terminal Fig4-binding" evidence="5">
    <location>
        <begin position="472"/>
        <end position="579"/>
    </location>
</feature>
<evidence type="ECO:0000256" key="1">
    <source>
        <dbReference type="ARBA" id="ARBA00004308"/>
    </source>
</evidence>
<organism evidence="6 7">
    <name type="scientific">Prorocentrum cordatum</name>
    <dbReference type="NCBI Taxonomy" id="2364126"/>
    <lineage>
        <taxon>Eukaryota</taxon>
        <taxon>Sar</taxon>
        <taxon>Alveolata</taxon>
        <taxon>Dinophyceae</taxon>
        <taxon>Prorocentrales</taxon>
        <taxon>Prorocentraceae</taxon>
        <taxon>Prorocentrum</taxon>
    </lineage>
</organism>
<accession>A0ABN9YH51</accession>
<comment type="similarity">
    <text evidence="2">Belongs to the VAC14 family.</text>
</comment>
<evidence type="ECO:0000256" key="3">
    <source>
        <dbReference type="ARBA" id="ARBA00022737"/>
    </source>
</evidence>
<dbReference type="InterPro" id="IPR016024">
    <property type="entry name" value="ARM-type_fold"/>
</dbReference>
<dbReference type="InterPro" id="IPR021841">
    <property type="entry name" value="VAC14_Fig4p-bd"/>
</dbReference>
<comment type="subcellular location">
    <subcellularLocation>
        <location evidence="1">Endomembrane system</location>
    </subcellularLocation>
</comment>
<evidence type="ECO:0000313" key="6">
    <source>
        <dbReference type="EMBL" id="CAK0910980.1"/>
    </source>
</evidence>
<dbReference type="EMBL" id="CAUYUJ010022503">
    <property type="protein sequence ID" value="CAK0910980.1"/>
    <property type="molecule type" value="Genomic_DNA"/>
</dbReference>
<evidence type="ECO:0000256" key="4">
    <source>
        <dbReference type="ARBA" id="ARBA00023136"/>
    </source>
</evidence>
<sequence length="581" mass="66423">MADSKENVLGDNIVRLLNDRQYDHRKQAALEIEQKVRSAVAKERLQPAGERREVRRILDCLQREYIDNSQDRRTEASNKKAGLIGLASVAIGLESEIGNFLQQLVGPVLKLFDDQDNRVRYYACEALYNISKVAREAVLAHFNAIFEGLCKLFADVDPDVKNGVQVLDRLIKDIVTNNHSMFQVKEFVHLLAERMPYKNPFIRNLCLCWTQLLLKVPEVDVVVHLQVYLKGVFTMLGDQSRDIRANADACLTDLLRAVTSSERQKALQIISETAVIVVGCCKSNESYERLTSLCWLHEYVRFQTQNDALCTETWVNILPELLAGTLHCIDDAEDEIKRMAIETNNELLELTHRFAHEMKVEPLVCRLLSHMQTQASPQSVPQRTACLQWICMLLAQNPAQMLQRDMLHRLFSPLFGTLMLPDDEVVVAALRVLAQIMEGRDQKEDEKEDSEGDDTFTVVAKRLLKLFASDKKMLESRGRLMIRQLCGHLDPRRLYVTVARAIDKEIDIQFAQQLVQTFSWILLTATETKVLRDELARDSGSRDGQQASPLFLELLKPWFHNPVSALALCLWAQQFELATHR</sequence>
<dbReference type="InterPro" id="IPR026825">
    <property type="entry name" value="Vac14"/>
</dbReference>
<protein>
    <recommendedName>
        <fullName evidence="5">Vacuolar protein 14 C-terminal Fig4-binding domain-containing protein</fullName>
    </recommendedName>
</protein>
<proteinExistence type="inferred from homology"/>
<name>A0ABN9YH51_9DINO</name>
<reference evidence="6" key="1">
    <citation type="submission" date="2023-10" db="EMBL/GenBank/DDBJ databases">
        <authorList>
            <person name="Chen Y."/>
            <person name="Shah S."/>
            <person name="Dougan E. K."/>
            <person name="Thang M."/>
            <person name="Chan C."/>
        </authorList>
    </citation>
    <scope>NUCLEOTIDE SEQUENCE [LARGE SCALE GENOMIC DNA]</scope>
</reference>
<evidence type="ECO:0000256" key="2">
    <source>
        <dbReference type="ARBA" id="ARBA00010225"/>
    </source>
</evidence>
<evidence type="ECO:0000259" key="5">
    <source>
        <dbReference type="Pfam" id="PF11916"/>
    </source>
</evidence>
<keyword evidence="4" id="KW-0472">Membrane</keyword>